<keyword evidence="2" id="KW-1133">Transmembrane helix</keyword>
<evidence type="ECO:0000256" key="1">
    <source>
        <dbReference type="SAM" id="MobiDB-lite"/>
    </source>
</evidence>
<dbReference type="EMBL" id="BMAO01013062">
    <property type="protein sequence ID" value="GFQ85971.1"/>
    <property type="molecule type" value="Genomic_DNA"/>
</dbReference>
<sequence>MEYRSLSTYDLLLLVVTIGCILQWSNGIDDDSQDNYGMEPSNEFSNTTVHRIKRRTQSQTGFFFPIAMYTVRHHKPPNDRGRASRPETWEYRGQYFYGYRPKPNSGRRRAARLLAAGLPLLLAPLLSIIFSFPVVIPVAQMTAVTTGASLPGTLGAPLFGRRRRRRRVEPPPYSPERKARLKELEVVSDYLHQVNYDEKQQSRVMVNYLQCNGLLSTDDHCLERLSCEFGDPANEKAPELEKTVTSILLGHMLNNEFIPKPFKKRLKAAATHGRHNTGQCNKFFCNYVDNNWDFASTYPDSQAKTSAEFSNGPQKISNHPSIQG</sequence>
<evidence type="ECO:0000256" key="2">
    <source>
        <dbReference type="SAM" id="Phobius"/>
    </source>
</evidence>
<protein>
    <submittedName>
        <fullName evidence="4">Uncharacterized protein</fullName>
    </submittedName>
</protein>
<keyword evidence="5" id="KW-1185">Reference proteome</keyword>
<evidence type="ECO:0000256" key="3">
    <source>
        <dbReference type="SAM" id="SignalP"/>
    </source>
</evidence>
<proteinExistence type="predicted"/>
<dbReference type="OrthoDB" id="6423999at2759"/>
<feature type="chain" id="PRO_5036460322" evidence="3">
    <location>
        <begin position="28"/>
        <end position="324"/>
    </location>
</feature>
<dbReference type="AlphaFoldDB" id="A0A8X6KVM7"/>
<organism evidence="4 5">
    <name type="scientific">Trichonephila clavata</name>
    <name type="common">Joro spider</name>
    <name type="synonym">Nephila clavata</name>
    <dbReference type="NCBI Taxonomy" id="2740835"/>
    <lineage>
        <taxon>Eukaryota</taxon>
        <taxon>Metazoa</taxon>
        <taxon>Ecdysozoa</taxon>
        <taxon>Arthropoda</taxon>
        <taxon>Chelicerata</taxon>
        <taxon>Arachnida</taxon>
        <taxon>Araneae</taxon>
        <taxon>Araneomorphae</taxon>
        <taxon>Entelegynae</taxon>
        <taxon>Araneoidea</taxon>
        <taxon>Nephilidae</taxon>
        <taxon>Trichonephila</taxon>
    </lineage>
</organism>
<feature type="transmembrane region" description="Helical" evidence="2">
    <location>
        <begin position="138"/>
        <end position="159"/>
    </location>
</feature>
<name>A0A8X6KVM7_TRICU</name>
<comment type="caution">
    <text evidence="4">The sequence shown here is derived from an EMBL/GenBank/DDBJ whole genome shotgun (WGS) entry which is preliminary data.</text>
</comment>
<feature type="signal peptide" evidence="3">
    <location>
        <begin position="1"/>
        <end position="27"/>
    </location>
</feature>
<keyword evidence="3" id="KW-0732">Signal</keyword>
<feature type="region of interest" description="Disordered" evidence="1">
    <location>
        <begin position="303"/>
        <end position="324"/>
    </location>
</feature>
<evidence type="ECO:0000313" key="4">
    <source>
        <dbReference type="EMBL" id="GFQ85971.1"/>
    </source>
</evidence>
<keyword evidence="2" id="KW-0472">Membrane</keyword>
<reference evidence="4" key="1">
    <citation type="submission" date="2020-07" db="EMBL/GenBank/DDBJ databases">
        <title>Multicomponent nature underlies the extraordinary mechanical properties of spider dragline silk.</title>
        <authorList>
            <person name="Kono N."/>
            <person name="Nakamura H."/>
            <person name="Mori M."/>
            <person name="Yoshida Y."/>
            <person name="Ohtoshi R."/>
            <person name="Malay A.D."/>
            <person name="Moran D.A.P."/>
            <person name="Tomita M."/>
            <person name="Numata K."/>
            <person name="Arakawa K."/>
        </authorList>
    </citation>
    <scope>NUCLEOTIDE SEQUENCE</scope>
</reference>
<evidence type="ECO:0000313" key="5">
    <source>
        <dbReference type="Proteomes" id="UP000887116"/>
    </source>
</evidence>
<dbReference type="Proteomes" id="UP000887116">
    <property type="component" value="Unassembled WGS sequence"/>
</dbReference>
<feature type="transmembrane region" description="Helical" evidence="2">
    <location>
        <begin position="110"/>
        <end position="132"/>
    </location>
</feature>
<accession>A0A8X6KVM7</accession>
<keyword evidence="2" id="KW-0812">Transmembrane</keyword>
<gene>
    <name evidence="4" type="primary">AVEN_270493_1</name>
    <name evidence="4" type="ORF">TNCT_373171</name>
</gene>